<reference evidence="11" key="1">
    <citation type="journal article" date="2019" name="Plant J.">
        <title>Chlorella vulgaris genome assembly and annotation reveals the molecular basis for metabolic acclimation to high light conditions.</title>
        <authorList>
            <person name="Cecchin M."/>
            <person name="Marcolungo L."/>
            <person name="Rossato M."/>
            <person name="Girolomoni L."/>
            <person name="Cosentino E."/>
            <person name="Cuine S."/>
            <person name="Li-Beisson Y."/>
            <person name="Delledonne M."/>
            <person name="Ballottari M."/>
        </authorList>
    </citation>
    <scope>NUCLEOTIDE SEQUENCE</scope>
    <source>
        <strain evidence="11">211/11P</strain>
    </source>
</reference>
<evidence type="ECO:0000256" key="1">
    <source>
        <dbReference type="ARBA" id="ARBA00004123"/>
    </source>
</evidence>
<keyword evidence="5" id="KW-0963">Cytoplasm</keyword>
<keyword evidence="6" id="KW-0805">Transcription regulation</keyword>
<sequence>MEQLHTTSDLLRLLEVQGRPYGEVAAAVARRFGADAESQAWLARTLITLLRDGLLYSETEKMNAAFLLRFAATEVPGAREALLHLSLPESGEPAGIQEWAASLAALQPEPTPQLPAVGPQQQQQQPLQHNSDQGHFEAPELHAVQHTTATGGASPLMLCASANQPFSWDGQQAGAGTAASWGTYGLLGLHQSTGSPDWPASQSGSLQSSQQAWPQPSFQPLSPPPVTSPVQQQQQQAQHHFQPREHELGEWQRRDEEQRQEQQLQQQQQWQQQQQQQQELEEEQPQQHRQQHAQQRQLQQQQQQQELEEEQKQQQRQQHAQQKRLQEVDDTRRQQEQLQRKNGEQQRQEELQRGMQEQHAQQQQQQQQQVFDATALLYRAAQAPLVPLLQQQLTHTLQGPLAGAVMAPLAAALDGGGDGGGGDDGSTLQLKHIAGLTEHNSAVAAELLVTLAMHSPEAAAVFAAAVAELPMTAQSVECLMAVATRAQLPDWVLTTFLANCMQETNASQDAGRQSRQVKLLCACVAVLLQRQPSALAESLPELLSFCIQQSRHKQASQLYRQLRDVEHSLG</sequence>
<feature type="region of interest" description="Disordered" evidence="10">
    <location>
        <begin position="276"/>
        <end position="365"/>
    </location>
</feature>
<feature type="compositionally biased region" description="Low complexity" evidence="10">
    <location>
        <begin position="201"/>
        <end position="220"/>
    </location>
</feature>
<dbReference type="OrthoDB" id="515566at2759"/>
<dbReference type="GO" id="GO:0005737">
    <property type="term" value="C:cytoplasm"/>
    <property type="evidence" value="ECO:0007669"/>
    <property type="project" value="UniProtKB-SubCell"/>
</dbReference>
<dbReference type="Proteomes" id="UP001055712">
    <property type="component" value="Unassembled WGS sequence"/>
</dbReference>
<feature type="compositionally biased region" description="Low complexity" evidence="10">
    <location>
        <begin position="353"/>
        <end position="365"/>
    </location>
</feature>
<dbReference type="AlphaFoldDB" id="A0A9D4TWK9"/>
<dbReference type="GO" id="GO:0030014">
    <property type="term" value="C:CCR4-NOT complex"/>
    <property type="evidence" value="ECO:0007669"/>
    <property type="project" value="InterPro"/>
</dbReference>
<keyword evidence="7" id="KW-0943">RNA-mediated gene silencing</keyword>
<dbReference type="PANTHER" id="PTHR15975:SF0">
    <property type="entry name" value="CCR4-NOT TRANSCRIPTION COMPLEX SUBUNIT 11"/>
    <property type="match status" value="1"/>
</dbReference>
<evidence type="ECO:0000256" key="6">
    <source>
        <dbReference type="ARBA" id="ARBA00023015"/>
    </source>
</evidence>
<feature type="region of interest" description="Disordered" evidence="10">
    <location>
        <begin position="193"/>
        <end position="243"/>
    </location>
</feature>
<evidence type="ECO:0000256" key="7">
    <source>
        <dbReference type="ARBA" id="ARBA00023158"/>
    </source>
</evidence>
<feature type="compositionally biased region" description="Low complexity" evidence="10">
    <location>
        <begin position="114"/>
        <end position="128"/>
    </location>
</feature>
<evidence type="ECO:0000313" key="11">
    <source>
        <dbReference type="EMBL" id="KAI3436356.1"/>
    </source>
</evidence>
<organism evidence="11 12">
    <name type="scientific">Chlorella vulgaris</name>
    <name type="common">Green alga</name>
    <dbReference type="NCBI Taxonomy" id="3077"/>
    <lineage>
        <taxon>Eukaryota</taxon>
        <taxon>Viridiplantae</taxon>
        <taxon>Chlorophyta</taxon>
        <taxon>core chlorophytes</taxon>
        <taxon>Trebouxiophyceae</taxon>
        <taxon>Chlorellales</taxon>
        <taxon>Chlorellaceae</taxon>
        <taxon>Chlorella clade</taxon>
        <taxon>Chlorella</taxon>
    </lineage>
</organism>
<feature type="region of interest" description="Disordered" evidence="10">
    <location>
        <begin position="109"/>
        <end position="133"/>
    </location>
</feature>
<evidence type="ECO:0000313" key="12">
    <source>
        <dbReference type="Proteomes" id="UP001055712"/>
    </source>
</evidence>
<protein>
    <recommendedName>
        <fullName evidence="4">CCR4-NOT transcription complex subunit 11</fullName>
    </recommendedName>
</protein>
<dbReference type="PANTHER" id="PTHR15975">
    <property type="entry name" value="CCR4-NOT TRANSCRIPTION COMPLEX SUBUNIT 11"/>
    <property type="match status" value="1"/>
</dbReference>
<evidence type="ECO:0000256" key="2">
    <source>
        <dbReference type="ARBA" id="ARBA00004496"/>
    </source>
</evidence>
<proteinExistence type="inferred from homology"/>
<comment type="subcellular location">
    <subcellularLocation>
        <location evidence="2">Cytoplasm</location>
    </subcellularLocation>
    <subcellularLocation>
        <location evidence="1">Nucleus</location>
    </subcellularLocation>
</comment>
<evidence type="ECO:0000256" key="4">
    <source>
        <dbReference type="ARBA" id="ARBA00014872"/>
    </source>
</evidence>
<feature type="compositionally biased region" description="Basic and acidic residues" evidence="10">
    <location>
        <begin position="324"/>
        <end position="352"/>
    </location>
</feature>
<feature type="compositionally biased region" description="Low complexity" evidence="10">
    <location>
        <begin position="292"/>
        <end position="305"/>
    </location>
</feature>
<dbReference type="EMBL" id="SIDB01000002">
    <property type="protein sequence ID" value="KAI3436356.1"/>
    <property type="molecule type" value="Genomic_DNA"/>
</dbReference>
<keyword evidence="12" id="KW-1185">Reference proteome</keyword>
<accession>A0A9D4TWK9</accession>
<comment type="caution">
    <text evidence="11">The sequence shown here is derived from an EMBL/GenBank/DDBJ whole genome shotgun (WGS) entry which is preliminary data.</text>
</comment>
<comment type="similarity">
    <text evidence="3">Belongs to the CNOT11 family.</text>
</comment>
<keyword evidence="9" id="KW-0539">Nucleus</keyword>
<gene>
    <name evidence="11" type="ORF">D9Q98_002409</name>
</gene>
<dbReference type="GO" id="GO:0031047">
    <property type="term" value="P:regulatory ncRNA-mediated gene silencing"/>
    <property type="evidence" value="ECO:0007669"/>
    <property type="project" value="UniProtKB-KW"/>
</dbReference>
<dbReference type="Pfam" id="PF10155">
    <property type="entry name" value="CNOT11"/>
    <property type="match status" value="1"/>
</dbReference>
<dbReference type="GO" id="GO:0005634">
    <property type="term" value="C:nucleus"/>
    <property type="evidence" value="ECO:0007669"/>
    <property type="project" value="UniProtKB-SubCell"/>
</dbReference>
<evidence type="ECO:0000256" key="8">
    <source>
        <dbReference type="ARBA" id="ARBA00023163"/>
    </source>
</evidence>
<evidence type="ECO:0000256" key="5">
    <source>
        <dbReference type="ARBA" id="ARBA00022490"/>
    </source>
</evidence>
<reference evidence="11" key="2">
    <citation type="submission" date="2020-11" db="EMBL/GenBank/DDBJ databases">
        <authorList>
            <person name="Cecchin M."/>
            <person name="Marcolungo L."/>
            <person name="Rossato M."/>
            <person name="Girolomoni L."/>
            <person name="Cosentino E."/>
            <person name="Cuine S."/>
            <person name="Li-Beisson Y."/>
            <person name="Delledonne M."/>
            <person name="Ballottari M."/>
        </authorList>
    </citation>
    <scope>NUCLEOTIDE SEQUENCE</scope>
    <source>
        <strain evidence="11">211/11P</strain>
        <tissue evidence="11">Whole cell</tissue>
    </source>
</reference>
<evidence type="ECO:0000256" key="9">
    <source>
        <dbReference type="ARBA" id="ARBA00023242"/>
    </source>
</evidence>
<keyword evidence="8" id="KW-0804">Transcription</keyword>
<evidence type="ECO:0000256" key="3">
    <source>
        <dbReference type="ARBA" id="ARBA00008030"/>
    </source>
</evidence>
<evidence type="ECO:0000256" key="10">
    <source>
        <dbReference type="SAM" id="MobiDB-lite"/>
    </source>
</evidence>
<feature type="compositionally biased region" description="Low complexity" evidence="10">
    <location>
        <begin position="228"/>
        <end position="240"/>
    </location>
</feature>
<name>A0A9D4TWK9_CHLVU</name>
<dbReference type="InterPro" id="IPR019312">
    <property type="entry name" value="CNOT11"/>
</dbReference>